<evidence type="ECO:0000313" key="3">
    <source>
        <dbReference type="EMBL" id="NOJ70543.1"/>
    </source>
</evidence>
<protein>
    <submittedName>
        <fullName evidence="3">GTP cyclohydrolase</fullName>
    </submittedName>
</protein>
<dbReference type="InterPro" id="IPR005545">
    <property type="entry name" value="YCII"/>
</dbReference>
<comment type="similarity">
    <text evidence="1">Belongs to the YciI family.</text>
</comment>
<dbReference type="PANTHER" id="PTHR37828:SF1">
    <property type="entry name" value="YCII-RELATED DOMAIN-CONTAINING PROTEIN"/>
    <property type="match status" value="1"/>
</dbReference>
<name>A0AAP7A0B4_PAEAL</name>
<sequence>MYVVELTYKKSVEEVDVYLDAHRTFLDEHYAKGVFLLSGPKEPRTGGIIIVDAQTEEEARSYIEQDPFFVHGVAAYHYIAFRPTKADEVLQARLFQR</sequence>
<dbReference type="RefSeq" id="WP_163979587.1">
    <property type="nucleotide sequence ID" value="NZ_JABFOR010000007.1"/>
</dbReference>
<dbReference type="PANTHER" id="PTHR37828">
    <property type="entry name" value="GSR2449 PROTEIN"/>
    <property type="match status" value="1"/>
</dbReference>
<evidence type="ECO:0000259" key="2">
    <source>
        <dbReference type="Pfam" id="PF03795"/>
    </source>
</evidence>
<dbReference type="EMBL" id="JABFOR010000007">
    <property type="protein sequence ID" value="NOJ70543.1"/>
    <property type="molecule type" value="Genomic_DNA"/>
</dbReference>
<dbReference type="InterPro" id="IPR011008">
    <property type="entry name" value="Dimeric_a/b-barrel"/>
</dbReference>
<dbReference type="Proteomes" id="UP000552038">
    <property type="component" value="Unassembled WGS sequence"/>
</dbReference>
<proteinExistence type="inferred from homology"/>
<evidence type="ECO:0000256" key="1">
    <source>
        <dbReference type="ARBA" id="ARBA00007689"/>
    </source>
</evidence>
<reference evidence="3 4" key="1">
    <citation type="submission" date="2020-05" db="EMBL/GenBank/DDBJ databases">
        <title>Whole genome sequencing and identification of novel metabolites from Paenibacillus alvei strain JR949.</title>
        <authorList>
            <person name="Rajendhran J."/>
            <person name="Sree Pranav P."/>
            <person name="Mahalakshmi B."/>
            <person name="Karthikeyan R."/>
        </authorList>
    </citation>
    <scope>NUCLEOTIDE SEQUENCE [LARGE SCALE GENOMIC DNA]</scope>
    <source>
        <strain evidence="3 4">JR949</strain>
    </source>
</reference>
<dbReference type="SUPFAM" id="SSF54909">
    <property type="entry name" value="Dimeric alpha+beta barrel"/>
    <property type="match status" value="1"/>
</dbReference>
<dbReference type="Pfam" id="PF03795">
    <property type="entry name" value="YCII"/>
    <property type="match status" value="1"/>
</dbReference>
<gene>
    <name evidence="3" type="ORF">HMI46_08260</name>
</gene>
<organism evidence="3 4">
    <name type="scientific">Paenibacillus alvei</name>
    <name type="common">Bacillus alvei</name>
    <dbReference type="NCBI Taxonomy" id="44250"/>
    <lineage>
        <taxon>Bacteria</taxon>
        <taxon>Bacillati</taxon>
        <taxon>Bacillota</taxon>
        <taxon>Bacilli</taxon>
        <taxon>Bacillales</taxon>
        <taxon>Paenibacillaceae</taxon>
        <taxon>Paenibacillus</taxon>
    </lineage>
</organism>
<comment type="caution">
    <text evidence="3">The sequence shown here is derived from an EMBL/GenBank/DDBJ whole genome shotgun (WGS) entry which is preliminary data.</text>
</comment>
<accession>A0AAP7A0B4</accession>
<dbReference type="AlphaFoldDB" id="A0AAP7A0B4"/>
<evidence type="ECO:0000313" key="4">
    <source>
        <dbReference type="Proteomes" id="UP000552038"/>
    </source>
</evidence>
<feature type="domain" description="YCII-related" evidence="2">
    <location>
        <begin position="1"/>
        <end position="81"/>
    </location>
</feature>
<dbReference type="Gene3D" id="3.30.70.1060">
    <property type="entry name" value="Dimeric alpha+beta barrel"/>
    <property type="match status" value="1"/>
</dbReference>